<dbReference type="GO" id="GO:0005975">
    <property type="term" value="P:carbohydrate metabolic process"/>
    <property type="evidence" value="ECO:0007669"/>
    <property type="project" value="InterPro"/>
</dbReference>
<dbReference type="Gene3D" id="1.20.58.1040">
    <property type="match status" value="1"/>
</dbReference>
<reference evidence="27" key="1">
    <citation type="submission" date="2018-05" db="EMBL/GenBank/DDBJ databases">
        <title>Draft genome of Mucuna pruriens seed.</title>
        <authorList>
            <person name="Nnadi N.E."/>
            <person name="Vos R."/>
            <person name="Hasami M.H."/>
            <person name="Devisetty U.K."/>
            <person name="Aguiy J.C."/>
        </authorList>
    </citation>
    <scope>NUCLEOTIDE SEQUENCE [LARGE SCALE GENOMIC DNA]</scope>
    <source>
        <strain evidence="27">JCA_2017</strain>
    </source>
</reference>
<dbReference type="PROSITE" id="PS01358">
    <property type="entry name" value="ZF_RANBP2_1"/>
    <property type="match status" value="1"/>
</dbReference>
<dbReference type="SUPFAM" id="SSF51445">
    <property type="entry name" value="(Trans)glycosidases"/>
    <property type="match status" value="1"/>
</dbReference>
<feature type="chain" id="PRO_5016811173" description="glucan endo-1,3-beta-D-glucosidase" evidence="24">
    <location>
        <begin position="21"/>
        <end position="1013"/>
    </location>
</feature>
<dbReference type="Proteomes" id="UP000257109">
    <property type="component" value="Unassembled WGS sequence"/>
</dbReference>
<comment type="catalytic activity">
    <reaction evidence="1">
        <text>Hydrolysis of (1-&gt;3)-beta-D-glucosidic linkages in (1-&gt;3)-beta-D-glucans.</text>
        <dbReference type="EC" id="3.2.1.39"/>
    </reaction>
</comment>
<dbReference type="InterPro" id="IPR000504">
    <property type="entry name" value="RRM_dom"/>
</dbReference>
<feature type="non-terminal residue" evidence="27">
    <location>
        <position position="1"/>
    </location>
</feature>
<dbReference type="Pfam" id="PF00076">
    <property type="entry name" value="RRM_1"/>
    <property type="match status" value="1"/>
</dbReference>
<evidence type="ECO:0000256" key="4">
    <source>
        <dbReference type="ARBA" id="ARBA00012780"/>
    </source>
</evidence>
<dbReference type="PANTHER" id="PTHR32227">
    <property type="entry name" value="GLUCAN ENDO-1,3-BETA-GLUCOSIDASE BG1-RELATED-RELATED"/>
    <property type="match status" value="1"/>
</dbReference>
<evidence type="ECO:0000256" key="8">
    <source>
        <dbReference type="ARBA" id="ARBA00022729"/>
    </source>
</evidence>
<dbReference type="InterPro" id="IPR012946">
    <property type="entry name" value="X8"/>
</dbReference>
<feature type="domain" description="RanBP2-type" evidence="26">
    <location>
        <begin position="643"/>
        <end position="674"/>
    </location>
</feature>
<evidence type="ECO:0000256" key="23">
    <source>
        <dbReference type="SAM" id="MobiDB-lite"/>
    </source>
</evidence>
<dbReference type="InterPro" id="IPR036443">
    <property type="entry name" value="Znf_RanBP2_sf"/>
</dbReference>
<evidence type="ECO:0000256" key="6">
    <source>
        <dbReference type="ARBA" id="ARBA00022622"/>
    </source>
</evidence>
<dbReference type="GO" id="GO:0042973">
    <property type="term" value="F:glucan endo-1,3-beta-D-glucosidase activity"/>
    <property type="evidence" value="ECO:0007669"/>
    <property type="project" value="UniProtKB-EC"/>
</dbReference>
<keyword evidence="13" id="KW-0472">Membrane</keyword>
<evidence type="ECO:0000259" key="26">
    <source>
        <dbReference type="PROSITE" id="PS50199"/>
    </source>
</evidence>
<dbReference type="InterPro" id="IPR000490">
    <property type="entry name" value="Glyco_hydro_17"/>
</dbReference>
<evidence type="ECO:0000256" key="17">
    <source>
        <dbReference type="ARBA" id="ARBA00023295"/>
    </source>
</evidence>
<dbReference type="GO" id="GO:0003723">
    <property type="term" value="F:RNA binding"/>
    <property type="evidence" value="ECO:0007669"/>
    <property type="project" value="UniProtKB-UniRule"/>
</dbReference>
<feature type="compositionally biased region" description="Low complexity" evidence="23">
    <location>
        <begin position="810"/>
        <end position="822"/>
    </location>
</feature>
<keyword evidence="7" id="KW-0479">Metal-binding</keyword>
<keyword evidence="20" id="KW-0694">RNA-binding</keyword>
<feature type="compositionally biased region" description="Gly residues" evidence="23">
    <location>
        <begin position="798"/>
        <end position="808"/>
    </location>
</feature>
<dbReference type="GO" id="GO:0098552">
    <property type="term" value="C:side of membrane"/>
    <property type="evidence" value="ECO:0007669"/>
    <property type="project" value="UniProtKB-KW"/>
</dbReference>
<evidence type="ECO:0000256" key="16">
    <source>
        <dbReference type="ARBA" id="ARBA00023288"/>
    </source>
</evidence>
<evidence type="ECO:0000256" key="13">
    <source>
        <dbReference type="ARBA" id="ARBA00023136"/>
    </source>
</evidence>
<keyword evidence="28" id="KW-1185">Reference proteome</keyword>
<keyword evidence="5" id="KW-1003">Cell membrane</keyword>
<feature type="compositionally biased region" description="Polar residues" evidence="23">
    <location>
        <begin position="763"/>
        <end position="774"/>
    </location>
</feature>
<dbReference type="EC" id="3.2.1.39" evidence="4"/>
<feature type="region of interest" description="Disordered" evidence="23">
    <location>
        <begin position="946"/>
        <end position="993"/>
    </location>
</feature>
<feature type="region of interest" description="Disordered" evidence="23">
    <location>
        <begin position="611"/>
        <end position="650"/>
    </location>
</feature>
<proteinExistence type="inferred from homology"/>
<evidence type="ECO:0000313" key="27">
    <source>
        <dbReference type="EMBL" id="RDX65978.1"/>
    </source>
</evidence>
<evidence type="ECO:0000256" key="9">
    <source>
        <dbReference type="ARBA" id="ARBA00022771"/>
    </source>
</evidence>
<protein>
    <recommendedName>
        <fullName evidence="4">glucan endo-1,3-beta-D-glucosidase</fullName>
        <ecNumber evidence="4">3.2.1.39</ecNumber>
    </recommendedName>
    <alternativeName>
        <fullName evidence="18">(1-&gt;3)-beta-glucan endohydrolase</fullName>
    </alternativeName>
    <alternativeName>
        <fullName evidence="19">Beta-1,3-endoglucanase</fullName>
    </alternativeName>
</protein>
<comment type="similarity">
    <text evidence="3 22">Belongs to the glycosyl hydrolase 17 family.</text>
</comment>
<dbReference type="Gene3D" id="3.20.20.80">
    <property type="entry name" value="Glycosidases"/>
    <property type="match status" value="1"/>
</dbReference>
<dbReference type="AlphaFoldDB" id="A0A371EIU2"/>
<evidence type="ECO:0000256" key="19">
    <source>
        <dbReference type="ARBA" id="ARBA00033417"/>
    </source>
</evidence>
<dbReference type="FunFam" id="1.20.58.1040:FF:000002">
    <property type="entry name" value="Glucan endo-1,3-beta-glucosidase 8"/>
    <property type="match status" value="1"/>
</dbReference>
<evidence type="ECO:0000256" key="1">
    <source>
        <dbReference type="ARBA" id="ARBA00000382"/>
    </source>
</evidence>
<accession>A0A371EIU2</accession>
<evidence type="ECO:0000313" key="28">
    <source>
        <dbReference type="Proteomes" id="UP000257109"/>
    </source>
</evidence>
<dbReference type="InterPro" id="IPR035979">
    <property type="entry name" value="RBD_domain_sf"/>
</dbReference>
<dbReference type="SUPFAM" id="SSF54928">
    <property type="entry name" value="RNA-binding domain, RBD"/>
    <property type="match status" value="1"/>
</dbReference>
<dbReference type="OrthoDB" id="1293114at2759"/>
<dbReference type="PROSITE" id="PS50199">
    <property type="entry name" value="ZF_RANBP2_2"/>
    <property type="match status" value="1"/>
</dbReference>
<dbReference type="CDD" id="cd12280">
    <property type="entry name" value="RRM_FET"/>
    <property type="match status" value="1"/>
</dbReference>
<keyword evidence="12" id="KW-0862">Zinc</keyword>
<evidence type="ECO:0000256" key="20">
    <source>
        <dbReference type="PROSITE-ProRule" id="PRU00176"/>
    </source>
</evidence>
<evidence type="ECO:0000256" key="12">
    <source>
        <dbReference type="ARBA" id="ARBA00022833"/>
    </source>
</evidence>
<evidence type="ECO:0000256" key="11">
    <source>
        <dbReference type="ARBA" id="ARBA00022821"/>
    </source>
</evidence>
<evidence type="ECO:0000256" key="5">
    <source>
        <dbReference type="ARBA" id="ARBA00022475"/>
    </source>
</evidence>
<keyword evidence="15" id="KW-0325">Glycoprotein</keyword>
<dbReference type="SMART" id="SM00768">
    <property type="entry name" value="X8"/>
    <property type="match status" value="1"/>
</dbReference>
<evidence type="ECO:0000256" key="3">
    <source>
        <dbReference type="ARBA" id="ARBA00008773"/>
    </source>
</evidence>
<dbReference type="InterPro" id="IPR012677">
    <property type="entry name" value="Nucleotide-bd_a/b_plait_sf"/>
</dbReference>
<evidence type="ECO:0000256" key="14">
    <source>
        <dbReference type="ARBA" id="ARBA00023157"/>
    </source>
</evidence>
<evidence type="ECO:0000256" key="24">
    <source>
        <dbReference type="SAM" id="SignalP"/>
    </source>
</evidence>
<dbReference type="InterPro" id="IPR001876">
    <property type="entry name" value="Znf_RanBP2"/>
</dbReference>
<dbReference type="EMBL" id="QJKJ01013645">
    <property type="protein sequence ID" value="RDX65978.1"/>
    <property type="molecule type" value="Genomic_DNA"/>
</dbReference>
<evidence type="ECO:0000256" key="18">
    <source>
        <dbReference type="ARBA" id="ARBA00033335"/>
    </source>
</evidence>
<evidence type="ECO:0000256" key="15">
    <source>
        <dbReference type="ARBA" id="ARBA00023180"/>
    </source>
</evidence>
<dbReference type="PROSITE" id="PS50102">
    <property type="entry name" value="RRM"/>
    <property type="match status" value="1"/>
</dbReference>
<dbReference type="InterPro" id="IPR044965">
    <property type="entry name" value="Glyco_hydro_17_plant"/>
</dbReference>
<feature type="region of interest" description="Disordered" evidence="23">
    <location>
        <begin position="668"/>
        <end position="846"/>
    </location>
</feature>
<name>A0A371EIU2_MUCPR</name>
<feature type="compositionally biased region" description="Gly residues" evidence="23">
    <location>
        <begin position="680"/>
        <end position="732"/>
    </location>
</feature>
<dbReference type="SMART" id="SM00360">
    <property type="entry name" value="RRM"/>
    <property type="match status" value="1"/>
</dbReference>
<dbReference type="Pfam" id="PF07983">
    <property type="entry name" value="X8"/>
    <property type="match status" value="1"/>
</dbReference>
<dbReference type="STRING" id="157652.A0A371EIU2"/>
<keyword evidence="9 21" id="KW-0863">Zinc-finger</keyword>
<feature type="compositionally biased region" description="Gly residues" evidence="23">
    <location>
        <begin position="611"/>
        <end position="642"/>
    </location>
</feature>
<dbReference type="GO" id="GO:0006952">
    <property type="term" value="P:defense response"/>
    <property type="evidence" value="ECO:0007669"/>
    <property type="project" value="UniProtKB-KW"/>
</dbReference>
<dbReference type="InterPro" id="IPR017853">
    <property type="entry name" value="GH"/>
</dbReference>
<evidence type="ECO:0000256" key="7">
    <source>
        <dbReference type="ARBA" id="ARBA00022723"/>
    </source>
</evidence>
<keyword evidence="10" id="KW-0378">Hydrolase</keyword>
<evidence type="ECO:0000256" key="2">
    <source>
        <dbReference type="ARBA" id="ARBA00004609"/>
    </source>
</evidence>
<dbReference type="GO" id="GO:0008270">
    <property type="term" value="F:zinc ion binding"/>
    <property type="evidence" value="ECO:0007669"/>
    <property type="project" value="UniProtKB-KW"/>
</dbReference>
<keyword evidence="16" id="KW-0449">Lipoprotein</keyword>
<dbReference type="SUPFAM" id="SSF90209">
    <property type="entry name" value="Ran binding protein zinc finger-like"/>
    <property type="match status" value="1"/>
</dbReference>
<keyword evidence="8 24" id="KW-0732">Signal</keyword>
<dbReference type="Pfam" id="PF00332">
    <property type="entry name" value="Glyco_hydro_17"/>
    <property type="match status" value="1"/>
</dbReference>
<organism evidence="27 28">
    <name type="scientific">Mucuna pruriens</name>
    <name type="common">Velvet bean</name>
    <name type="synonym">Dolichos pruriens</name>
    <dbReference type="NCBI Taxonomy" id="157652"/>
    <lineage>
        <taxon>Eukaryota</taxon>
        <taxon>Viridiplantae</taxon>
        <taxon>Streptophyta</taxon>
        <taxon>Embryophyta</taxon>
        <taxon>Tracheophyta</taxon>
        <taxon>Spermatophyta</taxon>
        <taxon>Magnoliopsida</taxon>
        <taxon>eudicotyledons</taxon>
        <taxon>Gunneridae</taxon>
        <taxon>Pentapetalae</taxon>
        <taxon>rosids</taxon>
        <taxon>fabids</taxon>
        <taxon>Fabales</taxon>
        <taxon>Fabaceae</taxon>
        <taxon>Papilionoideae</taxon>
        <taxon>50 kb inversion clade</taxon>
        <taxon>NPAAA clade</taxon>
        <taxon>indigoferoid/millettioid clade</taxon>
        <taxon>Phaseoleae</taxon>
        <taxon>Mucuna</taxon>
    </lineage>
</organism>
<evidence type="ECO:0000256" key="10">
    <source>
        <dbReference type="ARBA" id="ARBA00022801"/>
    </source>
</evidence>
<evidence type="ECO:0000259" key="25">
    <source>
        <dbReference type="PROSITE" id="PS50102"/>
    </source>
</evidence>
<feature type="domain" description="RRM" evidence="25">
    <location>
        <begin position="860"/>
        <end position="947"/>
    </location>
</feature>
<comment type="caution">
    <text evidence="27">The sequence shown here is derived from an EMBL/GenBank/DDBJ whole genome shotgun (WGS) entry which is preliminary data.</text>
</comment>
<evidence type="ECO:0000256" key="22">
    <source>
        <dbReference type="RuleBase" id="RU004335"/>
    </source>
</evidence>
<dbReference type="GO" id="GO:0005886">
    <property type="term" value="C:plasma membrane"/>
    <property type="evidence" value="ECO:0007669"/>
    <property type="project" value="UniProtKB-SubCell"/>
</dbReference>
<dbReference type="SMART" id="SM00547">
    <property type="entry name" value="ZnF_RBZ"/>
    <property type="match status" value="1"/>
</dbReference>
<dbReference type="Gene3D" id="4.10.1060.10">
    <property type="entry name" value="Zinc finger, RanBP2-type"/>
    <property type="match status" value="1"/>
</dbReference>
<keyword evidence="6" id="KW-0336">GPI-anchor</keyword>
<keyword evidence="14" id="KW-1015">Disulfide bond</keyword>
<comment type="subcellular location">
    <subcellularLocation>
        <location evidence="2">Cell membrane</location>
        <topology evidence="2">Lipid-anchor</topology>
        <topology evidence="2">GPI-anchor</topology>
    </subcellularLocation>
</comment>
<gene>
    <name evidence="27" type="ORF">CR513_55308</name>
</gene>
<feature type="signal peptide" evidence="24">
    <location>
        <begin position="1"/>
        <end position="20"/>
    </location>
</feature>
<dbReference type="FunFam" id="3.20.20.80:FF:000008">
    <property type="entry name" value="Glucan endo-1,3-beta-glucosidase 5"/>
    <property type="match status" value="1"/>
</dbReference>
<evidence type="ECO:0000256" key="21">
    <source>
        <dbReference type="PROSITE-ProRule" id="PRU00322"/>
    </source>
</evidence>
<keyword evidence="17" id="KW-0326">Glycosidase</keyword>
<dbReference type="Gene3D" id="3.30.70.330">
    <property type="match status" value="1"/>
</dbReference>
<feature type="compositionally biased region" description="Low complexity" evidence="23">
    <location>
        <begin position="784"/>
        <end position="797"/>
    </location>
</feature>
<sequence length="1013" mass="105805">MSPISWFLIFTFLIISSTMACVVGAVGVNWGTMASHPLPPPKVVKLLKANNINKVKLFDANSDVLLALSGSNIAVTVGVPNTMLKTLNSSKKAADSWVHDNVTRYMSSGGSVARIEYVAVGDDPFLKSYGEQFHPFLIGAVMNIQAALKKAKLDSKVKVVVPCSFDSFKSGFNLSSEVHFRPDLNKTMIELLAFLGKHESPFFVTISPFITHLQTKNISLDFSLFKETARPHNFSHKTYKNSFDLSYDTVVTVLSTAGYPNMDIIVAKIGWPTDGAANASSYLAETFIKGLVNHLHSNLGTPLRPHKPPLETYILSLLDEDQRSIASGNFERHWGLFTFDGQAKYHVDLGQGSKSLVNAQNVEYLSSKWCVVNNNKDLSNATASALEACANADCTALSPGGSCFNISWPSNISYAFNSYYQQHDQRAESCDFGGLGLITTVDPSMDHCRFPIEIRVSHAEFHRLCSFLWLILLVTTLFASLARVKKISLNFLLSRSQGTLDRIMSGTYGQDGGGSAPPSYGTSGGYGSAGGYGAGAGAGGGGSYGGGGYGGGSAAGGYGGNDGGGGYGAKGSGNGGGYGGSDGGGYGGRSNYGGNDGGGYGGRGGGRGGGGYGGRGGGGGFQGDRGGRGGSRGGRGGGGGSGRDGDWRCPNQSCGNLNFARRVECNKCGTPCPNSSNDRGGSGSGGGGGYNRGGSGGYGNNRGGRSGNYDGGRGNDYSSGRGGNNDGRGGSYRGNQGREDGGFGQVPPPNAQPYGGAGGNYPPTYNSYGGNANYGTDAVPPPASYTGGPNSYPPSYGGNVGGHGGDNQGDGRSSGRSGPPAGYDNSYGAGNRGGFGGSSAEPPAAVKQCDENCDDTCDNSRIYISNLPPDVTTEELRDLFGGIGQVGRIKQKRGYKDQWPWNIKIYTDENGNNKGDACLAYEDPSAAHSAGDYDLRGYKISVAMAEKSAPRPPPAYNQGGNRGGYGGDRRRDNYRDGGGSGPDRRDHYGNRSRPGKWIVSQLLAAKVGVEYFR</sequence>
<keyword evidence="11" id="KW-0611">Plant defense</keyword>